<keyword evidence="4" id="KW-0378">Hydrolase</keyword>
<dbReference type="Proteomes" id="UP000424468">
    <property type="component" value="Chromosome"/>
</dbReference>
<dbReference type="OrthoDB" id="390016at2"/>
<reference evidence="8 9" key="1">
    <citation type="submission" date="2019-11" db="EMBL/GenBank/DDBJ databases">
        <title>Complete genome sequence of Spiroplasma tabanidicola TAUS-1 (DSM 22603).</title>
        <authorList>
            <person name="Huang C.-T."/>
            <person name="Lin Y.-C."/>
            <person name="Kuo C.-H."/>
        </authorList>
    </citation>
    <scope>NUCLEOTIDE SEQUENCE [LARGE SCALE GENOMIC DNA]</scope>
    <source>
        <strain evidence="8 9">TAUS-1</strain>
    </source>
</reference>
<keyword evidence="9" id="KW-1185">Reference proteome</keyword>
<evidence type="ECO:0000256" key="3">
    <source>
        <dbReference type="ARBA" id="ARBA00022722"/>
    </source>
</evidence>
<keyword evidence="2" id="KW-0963">Cytoplasm</keyword>
<dbReference type="InterPro" id="IPR037004">
    <property type="entry name" value="Exonuc_VII_ssu_sf"/>
</dbReference>
<dbReference type="KEGG" id="stab:STABA_v1c05830"/>
<evidence type="ECO:0000313" key="9">
    <source>
        <dbReference type="Proteomes" id="UP000424468"/>
    </source>
</evidence>
<dbReference type="AlphaFoldDB" id="A0A6I6C877"/>
<dbReference type="EMBL" id="CP046276">
    <property type="protein sequence ID" value="QGS51946.1"/>
    <property type="molecule type" value="Genomic_DNA"/>
</dbReference>
<dbReference type="GO" id="GO:0008855">
    <property type="term" value="F:exodeoxyribonuclease VII activity"/>
    <property type="evidence" value="ECO:0007669"/>
    <property type="project" value="UniProtKB-UniRule"/>
</dbReference>
<dbReference type="Gene3D" id="1.10.287.1040">
    <property type="entry name" value="Exonuclease VII, small subunit"/>
    <property type="match status" value="1"/>
</dbReference>
<evidence type="ECO:0000256" key="5">
    <source>
        <dbReference type="ARBA" id="ARBA00022839"/>
    </source>
</evidence>
<keyword evidence="3" id="KW-0540">Nuclease</keyword>
<comment type="similarity">
    <text evidence="1">Belongs to the XseB family.</text>
</comment>
<dbReference type="GO" id="GO:0006308">
    <property type="term" value="P:DNA catabolic process"/>
    <property type="evidence" value="ECO:0007669"/>
    <property type="project" value="UniProtKB-UniRule"/>
</dbReference>
<dbReference type="SUPFAM" id="SSF116842">
    <property type="entry name" value="XseB-like"/>
    <property type="match status" value="1"/>
</dbReference>
<gene>
    <name evidence="8" type="primary">xseB</name>
    <name evidence="8" type="ORF">STABA_v1c05830</name>
</gene>
<keyword evidence="7" id="KW-0175">Coiled coil</keyword>
<dbReference type="EC" id="3.1.11.6" evidence="6"/>
<dbReference type="NCBIfam" id="TIGR01280">
    <property type="entry name" value="xseB"/>
    <property type="match status" value="1"/>
</dbReference>
<sequence length="68" mass="7945">MEQKNFIENLDKIKEISKKLEDPSTSMEEALELYKIGTEKIKKAKEQLETIEGEVKKVLDDNSLEEFK</sequence>
<feature type="coiled-coil region" evidence="7">
    <location>
        <begin position="27"/>
        <end position="61"/>
    </location>
</feature>
<name>A0A6I6C877_9MOLU</name>
<dbReference type="Pfam" id="PF02609">
    <property type="entry name" value="Exonuc_VII_S"/>
    <property type="match status" value="1"/>
</dbReference>
<proteinExistence type="inferred from homology"/>
<evidence type="ECO:0000256" key="1">
    <source>
        <dbReference type="ARBA" id="ARBA00009998"/>
    </source>
</evidence>
<evidence type="ECO:0000256" key="6">
    <source>
        <dbReference type="NCBIfam" id="TIGR01280"/>
    </source>
</evidence>
<evidence type="ECO:0000256" key="4">
    <source>
        <dbReference type="ARBA" id="ARBA00022801"/>
    </source>
</evidence>
<keyword evidence="5" id="KW-0269">Exonuclease</keyword>
<evidence type="ECO:0000256" key="7">
    <source>
        <dbReference type="SAM" id="Coils"/>
    </source>
</evidence>
<dbReference type="InterPro" id="IPR003761">
    <property type="entry name" value="Exonuc_VII_S"/>
</dbReference>
<dbReference type="RefSeq" id="WP_156006414.1">
    <property type="nucleotide sequence ID" value="NZ_CP046276.1"/>
</dbReference>
<evidence type="ECO:0000256" key="2">
    <source>
        <dbReference type="ARBA" id="ARBA00022490"/>
    </source>
</evidence>
<organism evidence="8 9">
    <name type="scientific">Spiroplasma tabanidicola</name>
    <dbReference type="NCBI Taxonomy" id="324079"/>
    <lineage>
        <taxon>Bacteria</taxon>
        <taxon>Bacillati</taxon>
        <taxon>Mycoplasmatota</taxon>
        <taxon>Mollicutes</taxon>
        <taxon>Entomoplasmatales</taxon>
        <taxon>Spiroplasmataceae</taxon>
        <taxon>Spiroplasma</taxon>
    </lineage>
</organism>
<protein>
    <recommendedName>
        <fullName evidence="6">Exodeoxyribonuclease VII small subunit</fullName>
        <ecNumber evidence="6">3.1.11.6</ecNumber>
    </recommendedName>
</protein>
<accession>A0A6I6C877</accession>
<dbReference type="GO" id="GO:0009318">
    <property type="term" value="C:exodeoxyribonuclease VII complex"/>
    <property type="evidence" value="ECO:0007669"/>
    <property type="project" value="UniProtKB-UniRule"/>
</dbReference>
<evidence type="ECO:0000313" key="8">
    <source>
        <dbReference type="EMBL" id="QGS51946.1"/>
    </source>
</evidence>